<dbReference type="InterPro" id="IPR001841">
    <property type="entry name" value="Znf_RING"/>
</dbReference>
<evidence type="ECO:0000256" key="1">
    <source>
        <dbReference type="ARBA" id="ARBA00004371"/>
    </source>
</evidence>
<dbReference type="InterPro" id="IPR011990">
    <property type="entry name" value="TPR-like_helical_dom_sf"/>
</dbReference>
<evidence type="ECO:0000256" key="8">
    <source>
        <dbReference type="ARBA" id="ARBA00022927"/>
    </source>
</evidence>
<keyword evidence="7" id="KW-0862">Zinc</keyword>
<dbReference type="InterPro" id="IPR016528">
    <property type="entry name" value="VPS11"/>
</dbReference>
<reference evidence="18" key="1">
    <citation type="submission" date="2017-02" db="UniProtKB">
        <authorList>
            <consortium name="WormBaseParasite"/>
        </authorList>
    </citation>
    <scope>IDENTIFICATION</scope>
</reference>
<dbReference type="InterPro" id="IPR057307">
    <property type="entry name" value="PEP5_VPS11_N"/>
</dbReference>
<dbReference type="Gene3D" id="1.25.40.10">
    <property type="entry name" value="Tetratricopeptide repeat domain"/>
    <property type="match status" value="1"/>
</dbReference>
<organism evidence="17 18">
    <name type="scientific">Syphacia muris</name>
    <dbReference type="NCBI Taxonomy" id="451379"/>
    <lineage>
        <taxon>Eukaryota</taxon>
        <taxon>Metazoa</taxon>
        <taxon>Ecdysozoa</taxon>
        <taxon>Nematoda</taxon>
        <taxon>Chromadorea</taxon>
        <taxon>Rhabditida</taxon>
        <taxon>Spirurina</taxon>
        <taxon>Oxyuridomorpha</taxon>
        <taxon>Oxyuroidea</taxon>
        <taxon>Oxyuridae</taxon>
        <taxon>Syphacia</taxon>
    </lineage>
</organism>
<keyword evidence="4" id="KW-0813">Transport</keyword>
<dbReference type="Pfam" id="PF23341">
    <property type="entry name" value="PEP5_VPS11_N"/>
    <property type="match status" value="1"/>
</dbReference>
<keyword evidence="6 12" id="KW-0863">Zinc-finger</keyword>
<feature type="compositionally biased region" description="Basic and acidic residues" evidence="15">
    <location>
        <begin position="907"/>
        <end position="916"/>
    </location>
</feature>
<dbReference type="GO" id="GO:0008270">
    <property type="term" value="F:zinc ion binding"/>
    <property type="evidence" value="ECO:0007669"/>
    <property type="project" value="UniProtKB-KW"/>
</dbReference>
<evidence type="ECO:0000313" key="17">
    <source>
        <dbReference type="Proteomes" id="UP000046393"/>
    </source>
</evidence>
<proteinExistence type="inferred from homology"/>
<keyword evidence="10" id="KW-0458">Lysosome</keyword>
<dbReference type="SUPFAM" id="SSF48371">
    <property type="entry name" value="ARM repeat"/>
    <property type="match status" value="1"/>
</dbReference>
<dbReference type="InterPro" id="IPR016024">
    <property type="entry name" value="ARM-type_fold"/>
</dbReference>
<dbReference type="InterPro" id="IPR036322">
    <property type="entry name" value="WD40_repeat_dom_sf"/>
</dbReference>
<dbReference type="CDD" id="cd16688">
    <property type="entry name" value="RING-H2_Vps11"/>
    <property type="match status" value="1"/>
</dbReference>
<feature type="coiled-coil region" evidence="14">
    <location>
        <begin position="757"/>
        <end position="791"/>
    </location>
</feature>
<name>A0A0N5AAS4_9BILA</name>
<dbReference type="PANTHER" id="PTHR23323:SF24">
    <property type="entry name" value="VACUOLAR PROTEIN SORTING-ASSOCIATED PROTEIN 11 HOMOLOG"/>
    <property type="match status" value="1"/>
</dbReference>
<feature type="repeat" description="CHCR" evidence="13">
    <location>
        <begin position="405"/>
        <end position="551"/>
    </location>
</feature>
<comment type="subcellular location">
    <subcellularLocation>
        <location evidence="2">Late endosome membrane</location>
        <topology evidence="2">Peripheral membrane protein</topology>
        <orientation evidence="2">Cytoplasmic side</orientation>
    </subcellularLocation>
    <subcellularLocation>
        <location evidence="1">Lysosome</location>
    </subcellularLocation>
</comment>
<dbReference type="STRING" id="451379.A0A0N5AAS4"/>
<dbReference type="Proteomes" id="UP000046393">
    <property type="component" value="Unplaced"/>
</dbReference>
<evidence type="ECO:0000256" key="4">
    <source>
        <dbReference type="ARBA" id="ARBA00022448"/>
    </source>
</evidence>
<dbReference type="GO" id="GO:0007033">
    <property type="term" value="P:vacuole organization"/>
    <property type="evidence" value="ECO:0007669"/>
    <property type="project" value="TreeGrafter"/>
</dbReference>
<dbReference type="GO" id="GO:0006904">
    <property type="term" value="P:vesicle docking involved in exocytosis"/>
    <property type="evidence" value="ECO:0007669"/>
    <property type="project" value="TreeGrafter"/>
</dbReference>
<dbReference type="PROSITE" id="PS50236">
    <property type="entry name" value="CHCR"/>
    <property type="match status" value="1"/>
</dbReference>
<protein>
    <recommendedName>
        <fullName evidence="11">Vacuolar protein sorting-associated protein 11 homolog</fullName>
    </recommendedName>
</protein>
<evidence type="ECO:0000256" key="2">
    <source>
        <dbReference type="ARBA" id="ARBA00004492"/>
    </source>
</evidence>
<evidence type="ECO:0000256" key="15">
    <source>
        <dbReference type="SAM" id="MobiDB-lite"/>
    </source>
</evidence>
<dbReference type="GO" id="GO:0006886">
    <property type="term" value="P:intracellular protein transport"/>
    <property type="evidence" value="ECO:0007669"/>
    <property type="project" value="UniProtKB-UniRule"/>
</dbReference>
<dbReference type="InterPro" id="IPR000547">
    <property type="entry name" value="Clathrin_H-chain/VPS_repeat"/>
</dbReference>
<evidence type="ECO:0000313" key="18">
    <source>
        <dbReference type="WBParaSite" id="SMUV_0000125001-mRNA-1"/>
    </source>
</evidence>
<evidence type="ECO:0000256" key="12">
    <source>
        <dbReference type="PROSITE-ProRule" id="PRU00175"/>
    </source>
</evidence>
<dbReference type="InterPro" id="IPR013083">
    <property type="entry name" value="Znf_RING/FYVE/PHD"/>
</dbReference>
<evidence type="ECO:0000256" key="14">
    <source>
        <dbReference type="SAM" id="Coils"/>
    </source>
</evidence>
<dbReference type="GO" id="GO:0007032">
    <property type="term" value="P:endosome organization"/>
    <property type="evidence" value="ECO:0007669"/>
    <property type="project" value="TreeGrafter"/>
</dbReference>
<dbReference type="GO" id="GO:0048284">
    <property type="term" value="P:organelle fusion"/>
    <property type="evidence" value="ECO:0007669"/>
    <property type="project" value="TreeGrafter"/>
</dbReference>
<evidence type="ECO:0000256" key="10">
    <source>
        <dbReference type="ARBA" id="ARBA00023228"/>
    </source>
</evidence>
<dbReference type="GO" id="GO:0031902">
    <property type="term" value="C:late endosome membrane"/>
    <property type="evidence" value="ECO:0007669"/>
    <property type="project" value="UniProtKB-SubCell"/>
</dbReference>
<feature type="compositionally biased region" description="Polar residues" evidence="15">
    <location>
        <begin position="918"/>
        <end position="931"/>
    </location>
</feature>
<keyword evidence="9 11" id="KW-0472">Membrane</keyword>
<dbReference type="SUPFAM" id="SSF57850">
    <property type="entry name" value="RING/U-box"/>
    <property type="match status" value="1"/>
</dbReference>
<accession>A0A0N5AAS4</accession>
<sequence length="968" mass="110662">MSLVELGWRQFTFFEKHDVQDPSNPDERFVGLKNLNACCSAYGDGFSLFGERCGNIFQLSRKLEEYFWVAHKCKLYDLALAENVLATVGEDEDGINTLVKLWQLNRIEKDSPFCLRIIRTSQLSNANNAHCVAACSVAIHSSLKHLAIGFKDSSLFYCSGDLLKDSRSNKWIAVVSGKNGGEELTGTALAWLPGQKKCVLFAMSASSVKSYVVHDAKGCGRDLWCFNEEINLLTVATTEMVHFYDAEQSLTPEIDGGKGRCHALGRGAEKVQLVVFKEHIALLTKQVRQLSTTTDFPTQDINWVISIYDVDGQCVAFSCAWPMVTRIFLLDSVLMVLTQDGNLAAVKEKHITKKLETLFKKNLYDLAVGLARRSMVGSDYLVEIHQKYGDYLYKSGDFENAVQQYKETIGYLEPSYVIKKFLDGSHIKELSSYLESLYHKNYATTKHNTMLLNCYIKMGSKDDIDKFIEKGVECDVESAVHTLRSASYLMEACRLCEQNELHDQLFTILIEELKDYDEALNYAKKCDLKVIGKYLEKYGKVSLEKNPEVTIDCLIKVVAADDDISGKIDVAQLMKMFIGNPKLCSHFIDAVVKLDTKNTKLRTIMLELRLRQWMHHDQDFLIKDNEIMDLIDDNNLEEAMQLCLMFDFAPGIIFAYSKLEKFDELLDYHMRQNNLREVIDLCKRKKSQKLWVDALVFTSRAEKIDQQALEYMLQSIEEANCVHPLLVLEILSHSDILRVAHVKNYIMNWLRKHDEQALVDERKIIESEKKMKELESQIESLNYNVQVFQQSKCSACDTALQVPAVHFLCNHSYHLHCLESYSEKADRCPSCMRFQNDQQYASSDSKSFESDKSYLEFQEQVNKSSDCMSLLASYISRGLFQDIPKDNSVVLAKGDLKKTQFRNNFANKKDKEERKNGTPKNPSDEASSNPFDETFSYPFDEASSDQFNEFNGKNFFKTKSTNPFGDDF</sequence>
<evidence type="ECO:0000256" key="11">
    <source>
        <dbReference type="PIRNR" id="PIRNR007860"/>
    </source>
</evidence>
<dbReference type="InterPro" id="IPR057308">
    <property type="entry name" value="CHCR_PEP5_VPS11"/>
</dbReference>
<dbReference type="AlphaFoldDB" id="A0A0N5AAS4"/>
<evidence type="ECO:0000256" key="6">
    <source>
        <dbReference type="ARBA" id="ARBA00022771"/>
    </source>
</evidence>
<dbReference type="SUPFAM" id="SSF50978">
    <property type="entry name" value="WD40 repeat-like"/>
    <property type="match status" value="1"/>
</dbReference>
<evidence type="ECO:0000256" key="9">
    <source>
        <dbReference type="ARBA" id="ARBA00023136"/>
    </source>
</evidence>
<evidence type="ECO:0000256" key="3">
    <source>
        <dbReference type="ARBA" id="ARBA00007070"/>
    </source>
</evidence>
<dbReference type="GO" id="GO:0005764">
    <property type="term" value="C:lysosome"/>
    <property type="evidence" value="ECO:0007669"/>
    <property type="project" value="UniProtKB-SubCell"/>
</dbReference>
<dbReference type="Pfam" id="PF23356">
    <property type="entry name" value="TPR_PEP5_VPS11"/>
    <property type="match status" value="1"/>
</dbReference>
<dbReference type="Gene3D" id="3.30.40.10">
    <property type="entry name" value="Zinc/RING finger domain, C3HC4 (zinc finger)"/>
    <property type="match status" value="1"/>
</dbReference>
<keyword evidence="17" id="KW-1185">Reference proteome</keyword>
<keyword evidence="5" id="KW-0479">Metal-binding</keyword>
<evidence type="ECO:0000256" key="7">
    <source>
        <dbReference type="ARBA" id="ARBA00022833"/>
    </source>
</evidence>
<dbReference type="PANTHER" id="PTHR23323">
    <property type="entry name" value="VACUOLAR PROTEIN SORTING-ASSOCIATED PROTEIN"/>
    <property type="match status" value="1"/>
</dbReference>
<dbReference type="WBParaSite" id="SMUV_0000125001-mRNA-1">
    <property type="protein sequence ID" value="SMUV_0000125001-mRNA-1"/>
    <property type="gene ID" value="SMUV_0000125001"/>
</dbReference>
<keyword evidence="8" id="KW-0653">Protein transport</keyword>
<feature type="domain" description="RING-type" evidence="16">
    <location>
        <begin position="793"/>
        <end position="831"/>
    </location>
</feature>
<evidence type="ECO:0000256" key="5">
    <source>
        <dbReference type="ARBA" id="ARBA00022723"/>
    </source>
</evidence>
<keyword evidence="14" id="KW-0175">Coiled coil</keyword>
<evidence type="ECO:0000259" key="16">
    <source>
        <dbReference type="PROSITE" id="PS50089"/>
    </source>
</evidence>
<dbReference type="PROSITE" id="PS50089">
    <property type="entry name" value="ZF_RING_2"/>
    <property type="match status" value="1"/>
</dbReference>
<dbReference type="GO" id="GO:0030674">
    <property type="term" value="F:protein-macromolecule adaptor activity"/>
    <property type="evidence" value="ECO:0007669"/>
    <property type="project" value="TreeGrafter"/>
</dbReference>
<evidence type="ECO:0000256" key="13">
    <source>
        <dbReference type="PROSITE-ProRule" id="PRU01006"/>
    </source>
</evidence>
<dbReference type="PIRSF" id="PIRSF007860">
    <property type="entry name" value="VPS11"/>
    <property type="match status" value="1"/>
</dbReference>
<feature type="region of interest" description="Disordered" evidence="15">
    <location>
        <begin position="902"/>
        <end position="945"/>
    </location>
</feature>
<comment type="similarity">
    <text evidence="3 11">Belongs to the VPS11 family.</text>
</comment>
<dbReference type="GO" id="GO:0030897">
    <property type="term" value="C:HOPS complex"/>
    <property type="evidence" value="ECO:0007669"/>
    <property type="project" value="TreeGrafter"/>
</dbReference>